<organism evidence="11 12">
    <name type="scientific">Gymnopus androsaceus JB14</name>
    <dbReference type="NCBI Taxonomy" id="1447944"/>
    <lineage>
        <taxon>Eukaryota</taxon>
        <taxon>Fungi</taxon>
        <taxon>Dikarya</taxon>
        <taxon>Basidiomycota</taxon>
        <taxon>Agaricomycotina</taxon>
        <taxon>Agaricomycetes</taxon>
        <taxon>Agaricomycetidae</taxon>
        <taxon>Agaricales</taxon>
        <taxon>Marasmiineae</taxon>
        <taxon>Omphalotaceae</taxon>
        <taxon>Gymnopus</taxon>
    </lineage>
</organism>
<proteinExistence type="predicted"/>
<dbReference type="InterPro" id="IPR017441">
    <property type="entry name" value="Protein_kinase_ATP_BS"/>
</dbReference>
<evidence type="ECO:0000313" key="11">
    <source>
        <dbReference type="EMBL" id="KAE9386807.1"/>
    </source>
</evidence>
<dbReference type="OrthoDB" id="5979581at2759"/>
<evidence type="ECO:0000256" key="4">
    <source>
        <dbReference type="ARBA" id="ARBA00022741"/>
    </source>
</evidence>
<evidence type="ECO:0000256" key="2">
    <source>
        <dbReference type="ARBA" id="ARBA00022527"/>
    </source>
</evidence>
<dbReference type="GO" id="GO:0050684">
    <property type="term" value="P:regulation of mRNA processing"/>
    <property type="evidence" value="ECO:0007669"/>
    <property type="project" value="TreeGrafter"/>
</dbReference>
<dbReference type="InterPro" id="IPR000719">
    <property type="entry name" value="Prot_kinase_dom"/>
</dbReference>
<keyword evidence="4 9" id="KW-0547">Nucleotide-binding</keyword>
<dbReference type="AlphaFoldDB" id="A0A6A4GNH0"/>
<evidence type="ECO:0000256" key="1">
    <source>
        <dbReference type="ARBA" id="ARBA00012513"/>
    </source>
</evidence>
<keyword evidence="5 11" id="KW-0418">Kinase</keyword>
<dbReference type="PROSITE" id="PS50011">
    <property type="entry name" value="PROTEIN_KINASE_DOM"/>
    <property type="match status" value="1"/>
</dbReference>
<gene>
    <name evidence="11" type="ORF">BT96DRAFT_948844</name>
</gene>
<comment type="catalytic activity">
    <reaction evidence="8">
        <text>L-seryl-[protein] + ATP = O-phospho-L-seryl-[protein] + ADP + H(+)</text>
        <dbReference type="Rhea" id="RHEA:17989"/>
        <dbReference type="Rhea" id="RHEA-COMP:9863"/>
        <dbReference type="Rhea" id="RHEA-COMP:11604"/>
        <dbReference type="ChEBI" id="CHEBI:15378"/>
        <dbReference type="ChEBI" id="CHEBI:29999"/>
        <dbReference type="ChEBI" id="CHEBI:30616"/>
        <dbReference type="ChEBI" id="CHEBI:83421"/>
        <dbReference type="ChEBI" id="CHEBI:456216"/>
        <dbReference type="EC" id="2.7.11.1"/>
    </reaction>
</comment>
<dbReference type="GO" id="GO:0004674">
    <property type="term" value="F:protein serine/threonine kinase activity"/>
    <property type="evidence" value="ECO:0007669"/>
    <property type="project" value="UniProtKB-KW"/>
</dbReference>
<evidence type="ECO:0000259" key="10">
    <source>
        <dbReference type="PROSITE" id="PS50011"/>
    </source>
</evidence>
<dbReference type="GO" id="GO:0005634">
    <property type="term" value="C:nucleus"/>
    <property type="evidence" value="ECO:0007669"/>
    <property type="project" value="TreeGrafter"/>
</dbReference>
<dbReference type="GO" id="GO:0000245">
    <property type="term" value="P:spliceosomal complex assembly"/>
    <property type="evidence" value="ECO:0007669"/>
    <property type="project" value="TreeGrafter"/>
</dbReference>
<dbReference type="GO" id="GO:0005737">
    <property type="term" value="C:cytoplasm"/>
    <property type="evidence" value="ECO:0007669"/>
    <property type="project" value="TreeGrafter"/>
</dbReference>
<dbReference type="PANTHER" id="PTHR47634">
    <property type="entry name" value="PROTEIN KINASE DOMAIN-CONTAINING PROTEIN-RELATED"/>
    <property type="match status" value="1"/>
</dbReference>
<evidence type="ECO:0000256" key="6">
    <source>
        <dbReference type="ARBA" id="ARBA00022840"/>
    </source>
</evidence>
<dbReference type="SUPFAM" id="SSF56112">
    <property type="entry name" value="Protein kinase-like (PK-like)"/>
    <property type="match status" value="1"/>
</dbReference>
<reference evidence="11" key="1">
    <citation type="journal article" date="2019" name="Environ. Microbiol.">
        <title>Fungal ecological strategies reflected in gene transcription - a case study of two litter decomposers.</title>
        <authorList>
            <person name="Barbi F."/>
            <person name="Kohler A."/>
            <person name="Barry K."/>
            <person name="Baskaran P."/>
            <person name="Daum C."/>
            <person name="Fauchery L."/>
            <person name="Ihrmark K."/>
            <person name="Kuo A."/>
            <person name="LaButti K."/>
            <person name="Lipzen A."/>
            <person name="Morin E."/>
            <person name="Grigoriev I.V."/>
            <person name="Henrissat B."/>
            <person name="Lindahl B."/>
            <person name="Martin F."/>
        </authorList>
    </citation>
    <scope>NUCLEOTIDE SEQUENCE</scope>
    <source>
        <strain evidence="11">JB14</strain>
    </source>
</reference>
<dbReference type="PANTHER" id="PTHR47634:SF9">
    <property type="entry name" value="PROTEIN KINASE DOMAIN-CONTAINING PROTEIN-RELATED"/>
    <property type="match status" value="1"/>
</dbReference>
<keyword evidence="12" id="KW-1185">Reference proteome</keyword>
<evidence type="ECO:0000256" key="9">
    <source>
        <dbReference type="PROSITE-ProRule" id="PRU10141"/>
    </source>
</evidence>
<accession>A0A6A4GNH0</accession>
<keyword evidence="6 9" id="KW-0067">ATP-binding</keyword>
<dbReference type="EMBL" id="ML769846">
    <property type="protein sequence ID" value="KAE9386807.1"/>
    <property type="molecule type" value="Genomic_DNA"/>
</dbReference>
<evidence type="ECO:0000313" key="12">
    <source>
        <dbReference type="Proteomes" id="UP000799118"/>
    </source>
</evidence>
<dbReference type="GO" id="GO:0005524">
    <property type="term" value="F:ATP binding"/>
    <property type="evidence" value="ECO:0007669"/>
    <property type="project" value="UniProtKB-UniRule"/>
</dbReference>
<dbReference type="Proteomes" id="UP000799118">
    <property type="component" value="Unassembled WGS sequence"/>
</dbReference>
<comment type="catalytic activity">
    <reaction evidence="7">
        <text>L-threonyl-[protein] + ATP = O-phospho-L-threonyl-[protein] + ADP + H(+)</text>
        <dbReference type="Rhea" id="RHEA:46608"/>
        <dbReference type="Rhea" id="RHEA-COMP:11060"/>
        <dbReference type="Rhea" id="RHEA-COMP:11605"/>
        <dbReference type="ChEBI" id="CHEBI:15378"/>
        <dbReference type="ChEBI" id="CHEBI:30013"/>
        <dbReference type="ChEBI" id="CHEBI:30616"/>
        <dbReference type="ChEBI" id="CHEBI:61977"/>
        <dbReference type="ChEBI" id="CHEBI:456216"/>
        <dbReference type="EC" id="2.7.11.1"/>
    </reaction>
</comment>
<dbReference type="Gene3D" id="1.10.510.10">
    <property type="entry name" value="Transferase(Phosphotransferase) domain 1"/>
    <property type="match status" value="1"/>
</dbReference>
<evidence type="ECO:0000256" key="8">
    <source>
        <dbReference type="ARBA" id="ARBA00048679"/>
    </source>
</evidence>
<protein>
    <recommendedName>
        <fullName evidence="1">non-specific serine/threonine protein kinase</fullName>
        <ecNumber evidence="1">2.7.11.1</ecNumber>
    </recommendedName>
</protein>
<evidence type="ECO:0000256" key="7">
    <source>
        <dbReference type="ARBA" id="ARBA00047899"/>
    </source>
</evidence>
<evidence type="ECO:0000256" key="5">
    <source>
        <dbReference type="ARBA" id="ARBA00022777"/>
    </source>
</evidence>
<dbReference type="EC" id="2.7.11.1" evidence="1"/>
<feature type="domain" description="Protein kinase" evidence="10">
    <location>
        <begin position="47"/>
        <end position="341"/>
    </location>
</feature>
<evidence type="ECO:0000256" key="3">
    <source>
        <dbReference type="ARBA" id="ARBA00022679"/>
    </source>
</evidence>
<dbReference type="Gene3D" id="3.30.200.20">
    <property type="entry name" value="Phosphorylase Kinase, domain 1"/>
    <property type="match status" value="1"/>
</dbReference>
<dbReference type="Pfam" id="PF00069">
    <property type="entry name" value="Pkinase"/>
    <property type="match status" value="1"/>
</dbReference>
<dbReference type="InterPro" id="IPR011009">
    <property type="entry name" value="Kinase-like_dom_sf"/>
</dbReference>
<dbReference type="InterPro" id="IPR051334">
    <property type="entry name" value="SRPK"/>
</dbReference>
<feature type="binding site" evidence="9">
    <location>
        <position position="85"/>
    </location>
    <ligand>
        <name>ATP</name>
        <dbReference type="ChEBI" id="CHEBI:30616"/>
    </ligand>
</feature>
<name>A0A6A4GNH0_9AGAR</name>
<keyword evidence="2" id="KW-0723">Serine/threonine-protein kinase</keyword>
<dbReference type="PROSITE" id="PS00107">
    <property type="entry name" value="PROTEIN_KINASE_ATP"/>
    <property type="match status" value="1"/>
</dbReference>
<keyword evidence="3" id="KW-0808">Transferase</keyword>
<sequence>MSDSEPTESELHWPGIPHASEELERYTLGGFHPVHLGDVFRSKNAVYRVLHKLGWGSFATVWLASRTLQEEAKNPKHASYFVALKICAANADSDHEINVHCRLPSDSLHVANLLDSFSLHGPNGSHTVLIYDILARVLSFKLSLDERRSLCHQLVLGVAFLHRNGVIHGGESLPKYLLPPINIATYFTSRERAFPQMSSFSVKIMDLGSAAIIDEPARRCITPPTVVTSESSIASPTFASDIWSLACVAINTDQIFYSAAPNTTHLRDMAKLCGEIPLEFRNIYPDSTVLSPATTDAEWTERLGSRMDKYFEGFGDLMKWMLKMDPAARPSAEQVLQHPWFEQSERHVERKEAIEERYEGGKPDLVSSRNTVAIGASKENIPI</sequence>
<dbReference type="SMART" id="SM00220">
    <property type="entry name" value="S_TKc"/>
    <property type="match status" value="1"/>
</dbReference>